<keyword evidence="2" id="KW-1185">Reference proteome</keyword>
<reference evidence="1 2" key="1">
    <citation type="submission" date="2019-02" db="EMBL/GenBank/DDBJ databases">
        <title>Apibacter muscae sp. nov.: a novel member of the house fly microbiota.</title>
        <authorList>
            <person name="Park R."/>
        </authorList>
    </citation>
    <scope>NUCLEOTIDE SEQUENCE [LARGE SCALE GENOMIC DNA]</scope>
    <source>
        <strain evidence="1 2">AL1</strain>
    </source>
</reference>
<organism evidence="1 2">
    <name type="scientific">Apibacter muscae</name>
    <dbReference type="NCBI Taxonomy" id="2509004"/>
    <lineage>
        <taxon>Bacteria</taxon>
        <taxon>Pseudomonadati</taxon>
        <taxon>Bacteroidota</taxon>
        <taxon>Flavobacteriia</taxon>
        <taxon>Flavobacteriales</taxon>
        <taxon>Weeksellaceae</taxon>
        <taxon>Apibacter</taxon>
    </lineage>
</organism>
<proteinExistence type="predicted"/>
<protein>
    <submittedName>
        <fullName evidence="1">Uncharacterized protein</fullName>
    </submittedName>
</protein>
<dbReference type="RefSeq" id="WP_146291055.1">
    <property type="nucleotide sequence ID" value="NZ_SELH01000008.1"/>
</dbReference>
<sequence length="228" mass="26387">MIKINNLNSELQGNSEFYSNLADKESVKKSIGDIIAIMDSIIREAIKDVNMRKQTDPNKYRVSSQFYSQDLNATIKKKIVDKMHDFEFMNHVKYKINRGSYFFIIKHKYVLYIKVLRTKQNKPSFNPKTFNNLADGGLFPELKQIPLLFMGPNINSVDEKEVDVFVTSMISKNEVNWSAPSLELFKEKEGIVPINSPIVIEENEITPYEEDVAKIKEDIKIKKKNNNS</sequence>
<dbReference type="OrthoDB" id="9997107at2"/>
<accession>A0A563DMM7</accession>
<comment type="caution">
    <text evidence="1">The sequence shown here is derived from an EMBL/GenBank/DDBJ whole genome shotgun (WGS) entry which is preliminary data.</text>
</comment>
<dbReference type="EMBL" id="SELH01000008">
    <property type="protein sequence ID" value="TWP31163.1"/>
    <property type="molecule type" value="Genomic_DNA"/>
</dbReference>
<dbReference type="Proteomes" id="UP000319499">
    <property type="component" value="Unassembled WGS sequence"/>
</dbReference>
<name>A0A563DMM7_9FLAO</name>
<evidence type="ECO:0000313" key="1">
    <source>
        <dbReference type="EMBL" id="TWP31163.1"/>
    </source>
</evidence>
<evidence type="ECO:0000313" key="2">
    <source>
        <dbReference type="Proteomes" id="UP000319499"/>
    </source>
</evidence>
<gene>
    <name evidence="1" type="ORF">ETU09_00095</name>
</gene>
<dbReference type="AlphaFoldDB" id="A0A563DMM7"/>